<dbReference type="SMART" id="SM00065">
    <property type="entry name" value="GAF"/>
    <property type="match status" value="1"/>
</dbReference>
<dbReference type="GO" id="GO:0000156">
    <property type="term" value="F:phosphorelay response regulator activity"/>
    <property type="evidence" value="ECO:0007669"/>
    <property type="project" value="TreeGrafter"/>
</dbReference>
<dbReference type="Gene3D" id="3.30.450.40">
    <property type="match status" value="1"/>
</dbReference>
<dbReference type="GO" id="GO:0000155">
    <property type="term" value="F:phosphorelay sensor kinase activity"/>
    <property type="evidence" value="ECO:0007669"/>
    <property type="project" value="InterPro"/>
</dbReference>
<protein>
    <recommendedName>
        <fullName evidence="3">histidine kinase</fullName>
        <ecNumber evidence="3">2.7.13.3</ecNumber>
    </recommendedName>
</protein>
<comment type="caution">
    <text evidence="14">The sequence shown here is derived from an EMBL/GenBank/DDBJ whole genome shotgun (WGS) entry which is preliminary data.</text>
</comment>
<name>A0A931H4Q1_9BURK</name>
<keyword evidence="5" id="KW-0808">Transferase</keyword>
<dbReference type="Pfam" id="PF00672">
    <property type="entry name" value="HAMP"/>
    <property type="match status" value="1"/>
</dbReference>
<keyword evidence="15" id="KW-1185">Reference proteome</keyword>
<dbReference type="SMART" id="SM00388">
    <property type="entry name" value="HisKA"/>
    <property type="match status" value="1"/>
</dbReference>
<evidence type="ECO:0000256" key="9">
    <source>
        <dbReference type="SAM" id="Phobius"/>
    </source>
</evidence>
<evidence type="ECO:0000259" key="11">
    <source>
        <dbReference type="PROSITE" id="PS50112"/>
    </source>
</evidence>
<evidence type="ECO:0000256" key="5">
    <source>
        <dbReference type="ARBA" id="ARBA00022679"/>
    </source>
</evidence>
<comment type="subcellular location">
    <subcellularLocation>
        <location evidence="2">Cell inner membrane</location>
        <topology evidence="2">Multi-pass membrane protein</topology>
    </subcellularLocation>
</comment>
<dbReference type="EMBL" id="JADWYS010000001">
    <property type="protein sequence ID" value="MBG9388498.1"/>
    <property type="molecule type" value="Genomic_DNA"/>
</dbReference>
<dbReference type="InterPro" id="IPR000700">
    <property type="entry name" value="PAS-assoc_C"/>
</dbReference>
<evidence type="ECO:0000313" key="14">
    <source>
        <dbReference type="EMBL" id="MBG9388498.1"/>
    </source>
</evidence>
<evidence type="ECO:0000256" key="7">
    <source>
        <dbReference type="ARBA" id="ARBA00023136"/>
    </source>
</evidence>
<dbReference type="Proteomes" id="UP000651050">
    <property type="component" value="Unassembled WGS sequence"/>
</dbReference>
<dbReference type="RefSeq" id="WP_196986355.1">
    <property type="nucleotide sequence ID" value="NZ_JADWYS010000001.1"/>
</dbReference>
<dbReference type="InterPro" id="IPR003660">
    <property type="entry name" value="HAMP_dom"/>
</dbReference>
<dbReference type="CDD" id="cd00130">
    <property type="entry name" value="PAS"/>
    <property type="match status" value="2"/>
</dbReference>
<dbReference type="Pfam" id="PF00512">
    <property type="entry name" value="HisKA"/>
    <property type="match status" value="1"/>
</dbReference>
<reference evidence="14" key="1">
    <citation type="submission" date="2020-11" db="EMBL/GenBank/DDBJ databases">
        <title>Bacterial whole genome sequence for Caenimonas sp. DR4.4.</title>
        <authorList>
            <person name="Le V."/>
            <person name="Ko S.-R."/>
            <person name="Ahn C.-Y."/>
            <person name="Oh H.-M."/>
        </authorList>
    </citation>
    <scope>NUCLEOTIDE SEQUENCE</scope>
    <source>
        <strain evidence="14">DR4.4</strain>
    </source>
</reference>
<feature type="domain" description="PAS" evidence="11">
    <location>
        <begin position="838"/>
        <end position="909"/>
    </location>
</feature>
<evidence type="ECO:0000256" key="4">
    <source>
        <dbReference type="ARBA" id="ARBA00022553"/>
    </source>
</evidence>
<dbReference type="InterPro" id="IPR003661">
    <property type="entry name" value="HisK_dim/P_dom"/>
</dbReference>
<dbReference type="NCBIfam" id="TIGR00229">
    <property type="entry name" value="sensory_box"/>
    <property type="match status" value="2"/>
</dbReference>
<dbReference type="PANTHER" id="PTHR42878">
    <property type="entry name" value="TWO-COMPONENT HISTIDINE KINASE"/>
    <property type="match status" value="1"/>
</dbReference>
<dbReference type="Pfam" id="PF13185">
    <property type="entry name" value="GAF_2"/>
    <property type="match status" value="1"/>
</dbReference>
<dbReference type="InterPro" id="IPR013655">
    <property type="entry name" value="PAS_fold_3"/>
</dbReference>
<dbReference type="SMART" id="SM00387">
    <property type="entry name" value="HATPase_c"/>
    <property type="match status" value="1"/>
</dbReference>
<dbReference type="PRINTS" id="PR00344">
    <property type="entry name" value="BCTRLSENSOR"/>
</dbReference>
<accession>A0A931H4Q1</accession>
<dbReference type="CDD" id="cd18774">
    <property type="entry name" value="PDC2_HK_sensor"/>
    <property type="match status" value="1"/>
</dbReference>
<evidence type="ECO:0000256" key="2">
    <source>
        <dbReference type="ARBA" id="ARBA00004429"/>
    </source>
</evidence>
<feature type="coiled-coil region" evidence="8">
    <location>
        <begin position="628"/>
        <end position="662"/>
    </location>
</feature>
<feature type="transmembrane region" description="Helical" evidence="9">
    <location>
        <begin position="12"/>
        <end position="31"/>
    </location>
</feature>
<evidence type="ECO:0000256" key="3">
    <source>
        <dbReference type="ARBA" id="ARBA00012438"/>
    </source>
</evidence>
<dbReference type="InterPro" id="IPR029016">
    <property type="entry name" value="GAF-like_dom_sf"/>
</dbReference>
<dbReference type="CDD" id="cd06225">
    <property type="entry name" value="HAMP"/>
    <property type="match status" value="1"/>
</dbReference>
<dbReference type="InterPro" id="IPR005467">
    <property type="entry name" value="His_kinase_dom"/>
</dbReference>
<dbReference type="SMART" id="SM00086">
    <property type="entry name" value="PAC"/>
    <property type="match status" value="2"/>
</dbReference>
<feature type="domain" description="PAC" evidence="12">
    <location>
        <begin position="585"/>
        <end position="637"/>
    </location>
</feature>
<dbReference type="PROSITE" id="PS50885">
    <property type="entry name" value="HAMP"/>
    <property type="match status" value="1"/>
</dbReference>
<dbReference type="SUPFAM" id="SSF47384">
    <property type="entry name" value="Homodimeric domain of signal transducing histidine kinase"/>
    <property type="match status" value="1"/>
</dbReference>
<feature type="domain" description="HAMP" evidence="13">
    <location>
        <begin position="304"/>
        <end position="359"/>
    </location>
</feature>
<keyword evidence="7 9" id="KW-0472">Membrane</keyword>
<comment type="catalytic activity">
    <reaction evidence="1">
        <text>ATP + protein L-histidine = ADP + protein N-phospho-L-histidine.</text>
        <dbReference type="EC" id="2.7.13.3"/>
    </reaction>
</comment>
<dbReference type="Gene3D" id="3.30.450.20">
    <property type="entry name" value="PAS domain"/>
    <property type="match status" value="4"/>
</dbReference>
<dbReference type="GO" id="GO:0005524">
    <property type="term" value="F:ATP binding"/>
    <property type="evidence" value="ECO:0007669"/>
    <property type="project" value="UniProtKB-KW"/>
</dbReference>
<gene>
    <name evidence="14" type="ORF">I5803_10730</name>
</gene>
<dbReference type="InterPro" id="IPR004358">
    <property type="entry name" value="Sig_transdc_His_kin-like_C"/>
</dbReference>
<keyword evidence="9" id="KW-1133">Transmembrane helix</keyword>
<dbReference type="AlphaFoldDB" id="A0A931H4Q1"/>
<dbReference type="Gene3D" id="1.10.287.130">
    <property type="match status" value="1"/>
</dbReference>
<evidence type="ECO:0000256" key="8">
    <source>
        <dbReference type="SAM" id="Coils"/>
    </source>
</evidence>
<dbReference type="PROSITE" id="PS50112">
    <property type="entry name" value="PAS"/>
    <property type="match status" value="1"/>
</dbReference>
<evidence type="ECO:0000313" key="15">
    <source>
        <dbReference type="Proteomes" id="UP000651050"/>
    </source>
</evidence>
<dbReference type="InterPro" id="IPR050351">
    <property type="entry name" value="BphY/WalK/GraS-like"/>
</dbReference>
<feature type="domain" description="PAC" evidence="12">
    <location>
        <begin position="912"/>
        <end position="964"/>
    </location>
</feature>
<keyword evidence="9" id="KW-0812">Transmembrane</keyword>
<dbReference type="GO" id="GO:0007234">
    <property type="term" value="P:osmosensory signaling via phosphorelay pathway"/>
    <property type="evidence" value="ECO:0007669"/>
    <property type="project" value="TreeGrafter"/>
</dbReference>
<dbReference type="SMART" id="SM00091">
    <property type="entry name" value="PAS"/>
    <property type="match status" value="1"/>
</dbReference>
<organism evidence="14 15">
    <name type="scientific">Caenimonas aquaedulcis</name>
    <dbReference type="NCBI Taxonomy" id="2793270"/>
    <lineage>
        <taxon>Bacteria</taxon>
        <taxon>Pseudomonadati</taxon>
        <taxon>Pseudomonadota</taxon>
        <taxon>Betaproteobacteria</taxon>
        <taxon>Burkholderiales</taxon>
        <taxon>Comamonadaceae</taxon>
        <taxon>Caenimonas</taxon>
    </lineage>
</organism>
<evidence type="ECO:0000256" key="1">
    <source>
        <dbReference type="ARBA" id="ARBA00000085"/>
    </source>
</evidence>
<dbReference type="GO" id="GO:0030295">
    <property type="term" value="F:protein kinase activator activity"/>
    <property type="evidence" value="ECO:0007669"/>
    <property type="project" value="TreeGrafter"/>
</dbReference>
<sequence length="1208" mass="131939">MRGRLSLQQRVVILMVAAILPLSALSVWLAVRETRSTRELAQSQLKFAASAIASSQDRTIESAHALLTAIAAMPELRALPASRCQAYFAELKASNPIYFNIGYFDTEGRSVCHANAAAGAIQGGDRAFFRQALTQRRFAMGEEIVGRAGGRSTIPFGLPIIEGGEVKGVAFATLNLAQATAALARLELPPRARLLVADRRGQVVMEYPPRPAQPLPRGLANADLLRAAAAMSSGTGETEDPQGDHRIFAFAPSMRVGVEGLLAVASIDGNMLAASSIASLRDELMGMALMLLLGLLGAWIFAGRAIVAPTRLVVDAVRRLEHGDLDARVPLKDTRLGGEFTRIGSAFNLMAESLQLRQADLQSELRRSQAAYVVLDQVLNSMQEALLAMDAGGGFFMYNEAARALFPLDGPLAPRAQRPLAWGLFERDKVTPYALEDLPLSRALRGESGRQLALFVRNALVPEGRMLLCSWQPVTTPEGIRGGLVVFTDVTHLERLQSEQAAQLRELRETQGKLIEAQRIGRVGNWELDLATGRLGWSDEVYVLVGREPGEFEPSIQGFEGLVHPQDRALLKPARDSALRDGQVMRVEYRVVKPDGSIAWMSEIADARRDEGGTPVWFGGVVQDVTERRIAEEAVRAREKELEEYTLQLQRAAEAAQAITSRPDLEAMLREVADQARSVIGAHMAVVSLTKGSDWSQAISSLSMSDRYGAWRDYAEPPNGEGIYAVVCETGRALRLTQAELLAHPRYRGFGAHAADHMQLRGLLAVPLTGRDGANMGLLQLSDKSDGEFSERDEYVALELAQLASIAIENARLFGEVTQLNAGLEERIAQRTAELARQELLYRTLAEQAPEVVWNTDASGERLTFLNRAWYELVGGTPQQWLGDNGRRAIHPDDREEVAANWRRSRATRQPFIGVRRLLAKDGSWHTMSYKGTPVLDDAGEVAFWVGIDADITEFKAIEQALRNSNLELEAFSYSVSHDLRAPLGAIGGFSKALALKIESQADDRARHFLARIQAGVEKMEQLIDALLLLSKVARAPLSYGALDIGALAQEAIDELQVRAPQRKVDVRIAPGLAAQGDAPLLRLVVDNLVGNAWKFTSNTPEPVIEVGRRPADGAFFVRDNGVGFDMAYAGKLFGAFQRLHTEAEFPGTGIGLATVRRILTRHQGRVWAESVPGEGTVFYFTLGESAPPQWLASPARDGGTGTWALKR</sequence>
<dbReference type="InterPro" id="IPR003594">
    <property type="entry name" value="HATPase_dom"/>
</dbReference>
<dbReference type="SUPFAM" id="SSF55785">
    <property type="entry name" value="PYP-like sensor domain (PAS domain)"/>
    <property type="match status" value="2"/>
</dbReference>
<dbReference type="GO" id="GO:0005886">
    <property type="term" value="C:plasma membrane"/>
    <property type="evidence" value="ECO:0007669"/>
    <property type="project" value="UniProtKB-SubCell"/>
</dbReference>
<dbReference type="Gene3D" id="2.10.70.100">
    <property type="match status" value="1"/>
</dbReference>
<dbReference type="SUPFAM" id="SSF55781">
    <property type="entry name" value="GAF domain-like"/>
    <property type="match status" value="1"/>
</dbReference>
<dbReference type="InterPro" id="IPR001610">
    <property type="entry name" value="PAC"/>
</dbReference>
<dbReference type="Gene3D" id="3.30.565.10">
    <property type="entry name" value="Histidine kinase-like ATPase, C-terminal domain"/>
    <property type="match status" value="1"/>
</dbReference>
<dbReference type="PANTHER" id="PTHR42878:SF15">
    <property type="entry name" value="BACTERIOPHYTOCHROME"/>
    <property type="match status" value="1"/>
</dbReference>
<keyword evidence="6" id="KW-0418">Kinase</keyword>
<dbReference type="InterPro" id="IPR036097">
    <property type="entry name" value="HisK_dim/P_sf"/>
</dbReference>
<dbReference type="InterPro" id="IPR000014">
    <property type="entry name" value="PAS"/>
</dbReference>
<dbReference type="InterPro" id="IPR036890">
    <property type="entry name" value="HATPase_C_sf"/>
</dbReference>
<dbReference type="PROSITE" id="PS50109">
    <property type="entry name" value="HIS_KIN"/>
    <property type="match status" value="1"/>
</dbReference>
<keyword evidence="8" id="KW-0175">Coiled coil</keyword>
<evidence type="ECO:0000259" key="10">
    <source>
        <dbReference type="PROSITE" id="PS50109"/>
    </source>
</evidence>
<dbReference type="EC" id="2.7.13.3" evidence="3"/>
<dbReference type="InterPro" id="IPR035965">
    <property type="entry name" value="PAS-like_dom_sf"/>
</dbReference>
<dbReference type="FunFam" id="3.30.565.10:FF:000006">
    <property type="entry name" value="Sensor histidine kinase WalK"/>
    <property type="match status" value="1"/>
</dbReference>
<dbReference type="PROSITE" id="PS50113">
    <property type="entry name" value="PAC"/>
    <property type="match status" value="2"/>
</dbReference>
<evidence type="ECO:0000259" key="12">
    <source>
        <dbReference type="PROSITE" id="PS50113"/>
    </source>
</evidence>
<evidence type="ECO:0000259" key="13">
    <source>
        <dbReference type="PROSITE" id="PS50885"/>
    </source>
</evidence>
<dbReference type="CDD" id="cd00082">
    <property type="entry name" value="HisKA"/>
    <property type="match status" value="1"/>
</dbReference>
<dbReference type="InterPro" id="IPR003018">
    <property type="entry name" value="GAF"/>
</dbReference>
<dbReference type="SMART" id="SM00304">
    <property type="entry name" value="HAMP"/>
    <property type="match status" value="1"/>
</dbReference>
<dbReference type="SUPFAM" id="SSF55874">
    <property type="entry name" value="ATPase domain of HSP90 chaperone/DNA topoisomerase II/histidine kinase"/>
    <property type="match status" value="1"/>
</dbReference>
<feature type="domain" description="Histidine kinase" evidence="10">
    <location>
        <begin position="975"/>
        <end position="1187"/>
    </location>
</feature>
<dbReference type="Gene3D" id="6.10.340.10">
    <property type="match status" value="1"/>
</dbReference>
<proteinExistence type="predicted"/>
<dbReference type="CDD" id="cd12914">
    <property type="entry name" value="PDC1_DGC_like"/>
    <property type="match status" value="1"/>
</dbReference>
<dbReference type="Pfam" id="PF02518">
    <property type="entry name" value="HATPase_c"/>
    <property type="match status" value="1"/>
</dbReference>
<dbReference type="Pfam" id="PF08447">
    <property type="entry name" value="PAS_3"/>
    <property type="match status" value="2"/>
</dbReference>
<evidence type="ECO:0000256" key="6">
    <source>
        <dbReference type="ARBA" id="ARBA00022777"/>
    </source>
</evidence>
<keyword evidence="4" id="KW-0597">Phosphoprotein</keyword>